<sequence>MHSEEWQKIGLPHAYILTLYNKITSDEIDDVICSEILHADDLHADILKNMIHGTCCTLNPNSPCMVDGKCSKNYSQAFAANTITGEDAYPWYRGRSTKDGGNSATVHV</sequence>
<dbReference type="EMBL" id="BMAO01017481">
    <property type="protein sequence ID" value="GFR15987.1"/>
    <property type="molecule type" value="Genomic_DNA"/>
</dbReference>
<gene>
    <name evidence="1" type="primary">NOO_LOCUS13223</name>
    <name evidence="1" type="ORF">TNCT_243601</name>
</gene>
<dbReference type="OrthoDB" id="6433404at2759"/>
<reference evidence="1" key="1">
    <citation type="submission" date="2020-07" db="EMBL/GenBank/DDBJ databases">
        <title>Multicomponent nature underlies the extraordinary mechanical properties of spider dragline silk.</title>
        <authorList>
            <person name="Kono N."/>
            <person name="Nakamura H."/>
            <person name="Mori M."/>
            <person name="Yoshida Y."/>
            <person name="Ohtoshi R."/>
            <person name="Malay A.D."/>
            <person name="Moran D.A.P."/>
            <person name="Tomita M."/>
            <person name="Numata K."/>
            <person name="Arakawa K."/>
        </authorList>
    </citation>
    <scope>NUCLEOTIDE SEQUENCE</scope>
</reference>
<evidence type="ECO:0000313" key="2">
    <source>
        <dbReference type="Proteomes" id="UP000887116"/>
    </source>
</evidence>
<proteinExistence type="predicted"/>
<dbReference type="Proteomes" id="UP000887116">
    <property type="component" value="Unassembled WGS sequence"/>
</dbReference>
<comment type="caution">
    <text evidence="1">The sequence shown here is derived from an EMBL/GenBank/DDBJ whole genome shotgun (WGS) entry which is preliminary data.</text>
</comment>
<protein>
    <submittedName>
        <fullName evidence="1">Helitron_like_N domain-containing protein</fullName>
    </submittedName>
</protein>
<dbReference type="AlphaFoldDB" id="A0A8X6LPL8"/>
<keyword evidence="2" id="KW-1185">Reference proteome</keyword>
<name>A0A8X6LPL8_TRICU</name>
<organism evidence="1 2">
    <name type="scientific">Trichonephila clavata</name>
    <name type="common">Joro spider</name>
    <name type="synonym">Nephila clavata</name>
    <dbReference type="NCBI Taxonomy" id="2740835"/>
    <lineage>
        <taxon>Eukaryota</taxon>
        <taxon>Metazoa</taxon>
        <taxon>Ecdysozoa</taxon>
        <taxon>Arthropoda</taxon>
        <taxon>Chelicerata</taxon>
        <taxon>Arachnida</taxon>
        <taxon>Araneae</taxon>
        <taxon>Araneomorphae</taxon>
        <taxon>Entelegynae</taxon>
        <taxon>Araneoidea</taxon>
        <taxon>Nephilidae</taxon>
        <taxon>Trichonephila</taxon>
    </lineage>
</organism>
<accession>A0A8X6LPL8</accession>
<evidence type="ECO:0000313" key="1">
    <source>
        <dbReference type="EMBL" id="GFR15987.1"/>
    </source>
</evidence>